<keyword evidence="2" id="KW-1185">Reference proteome</keyword>
<proteinExistence type="predicted"/>
<protein>
    <submittedName>
        <fullName evidence="1">Uncharacterized protein</fullName>
    </submittedName>
</protein>
<accession>A0A5P1FI23</accession>
<gene>
    <name evidence="1" type="ORF">A4U43_C02F12790</name>
</gene>
<organism evidence="1 2">
    <name type="scientific">Asparagus officinalis</name>
    <name type="common">Garden asparagus</name>
    <dbReference type="NCBI Taxonomy" id="4686"/>
    <lineage>
        <taxon>Eukaryota</taxon>
        <taxon>Viridiplantae</taxon>
        <taxon>Streptophyta</taxon>
        <taxon>Embryophyta</taxon>
        <taxon>Tracheophyta</taxon>
        <taxon>Spermatophyta</taxon>
        <taxon>Magnoliopsida</taxon>
        <taxon>Liliopsida</taxon>
        <taxon>Asparagales</taxon>
        <taxon>Asparagaceae</taxon>
        <taxon>Asparagoideae</taxon>
        <taxon>Asparagus</taxon>
    </lineage>
</organism>
<dbReference type="Proteomes" id="UP000243459">
    <property type="component" value="Chromosome 2"/>
</dbReference>
<sequence length="79" mass="8848">MKRVIVRDDLANSFESDGLMAEARMPAVDDLLVRIIDEVSWVIEEWMADLTRVSHVSKAMEEEEDCKDLGSLAGVLLAL</sequence>
<dbReference type="Gramene" id="ONK77966">
    <property type="protein sequence ID" value="ONK77966"/>
    <property type="gene ID" value="A4U43_C02F12790"/>
</dbReference>
<reference evidence="2" key="1">
    <citation type="journal article" date="2017" name="Nat. Commun.">
        <title>The asparagus genome sheds light on the origin and evolution of a young Y chromosome.</title>
        <authorList>
            <person name="Harkess A."/>
            <person name="Zhou J."/>
            <person name="Xu C."/>
            <person name="Bowers J.E."/>
            <person name="Van der Hulst R."/>
            <person name="Ayyampalayam S."/>
            <person name="Mercati F."/>
            <person name="Riccardi P."/>
            <person name="McKain M.R."/>
            <person name="Kakrana A."/>
            <person name="Tang H."/>
            <person name="Ray J."/>
            <person name="Groenendijk J."/>
            <person name="Arikit S."/>
            <person name="Mathioni S.M."/>
            <person name="Nakano M."/>
            <person name="Shan H."/>
            <person name="Telgmann-Rauber A."/>
            <person name="Kanno A."/>
            <person name="Yue Z."/>
            <person name="Chen H."/>
            <person name="Li W."/>
            <person name="Chen Y."/>
            <person name="Xu X."/>
            <person name="Zhang Y."/>
            <person name="Luo S."/>
            <person name="Chen H."/>
            <person name="Gao J."/>
            <person name="Mao Z."/>
            <person name="Pires J.C."/>
            <person name="Luo M."/>
            <person name="Kudrna D."/>
            <person name="Wing R.A."/>
            <person name="Meyers B.C."/>
            <person name="Yi K."/>
            <person name="Kong H."/>
            <person name="Lavrijsen P."/>
            <person name="Sunseri F."/>
            <person name="Falavigna A."/>
            <person name="Ye Y."/>
            <person name="Leebens-Mack J.H."/>
            <person name="Chen G."/>
        </authorList>
    </citation>
    <scope>NUCLEOTIDE SEQUENCE [LARGE SCALE GENOMIC DNA]</scope>
    <source>
        <strain evidence="2">cv. DH0086</strain>
    </source>
</reference>
<evidence type="ECO:0000313" key="2">
    <source>
        <dbReference type="Proteomes" id="UP000243459"/>
    </source>
</evidence>
<dbReference type="AlphaFoldDB" id="A0A5P1FI23"/>
<name>A0A5P1FI23_ASPOF</name>
<dbReference type="EMBL" id="CM007382">
    <property type="protein sequence ID" value="ONK77966.1"/>
    <property type="molecule type" value="Genomic_DNA"/>
</dbReference>
<evidence type="ECO:0000313" key="1">
    <source>
        <dbReference type="EMBL" id="ONK77966.1"/>
    </source>
</evidence>